<feature type="domain" description="Conserved virulence factor B-like winged helix" evidence="3">
    <location>
        <begin position="219"/>
        <end position="275"/>
    </location>
</feature>
<dbReference type="EMBL" id="BSPO01000003">
    <property type="protein sequence ID" value="GLS84237.1"/>
    <property type="molecule type" value="Genomic_DNA"/>
</dbReference>
<keyword evidence="5" id="KW-1185">Reference proteome</keyword>
<accession>A0AA37TTL9</accession>
<comment type="similarity">
    <text evidence="1">Belongs to the CvfB family.</text>
</comment>
<proteinExistence type="inferred from homology"/>
<dbReference type="PANTHER" id="PTHR37296">
    <property type="entry name" value="CONSERVED VIRULENCE FACTOR B"/>
    <property type="match status" value="1"/>
</dbReference>
<dbReference type="Pfam" id="PF13509">
    <property type="entry name" value="S1_2"/>
    <property type="match status" value="2"/>
</dbReference>
<dbReference type="RefSeq" id="WP_095498273.1">
    <property type="nucleotide sequence ID" value="NZ_BSPO01000003.1"/>
</dbReference>
<dbReference type="PIRSF" id="PIRSF012524">
    <property type="entry name" value="YitL_S1"/>
    <property type="match status" value="1"/>
</dbReference>
<dbReference type="InterPro" id="IPR040764">
    <property type="entry name" value="CvfB_WH"/>
</dbReference>
<evidence type="ECO:0000259" key="2">
    <source>
        <dbReference type="Pfam" id="PF13509"/>
    </source>
</evidence>
<evidence type="ECO:0000313" key="4">
    <source>
        <dbReference type="EMBL" id="GLS84237.1"/>
    </source>
</evidence>
<gene>
    <name evidence="4" type="ORF">GCM10007894_22140</name>
</gene>
<feature type="domain" description="Conserved virulence factor B first S1" evidence="2">
    <location>
        <begin position="4"/>
        <end position="63"/>
    </location>
</feature>
<dbReference type="PANTHER" id="PTHR37296:SF1">
    <property type="entry name" value="CONSERVED VIRULENCE FACTOR B"/>
    <property type="match status" value="1"/>
</dbReference>
<dbReference type="InterPro" id="IPR039566">
    <property type="entry name" value="CvfB_S1_st"/>
</dbReference>
<evidence type="ECO:0000313" key="5">
    <source>
        <dbReference type="Proteomes" id="UP001157439"/>
    </source>
</evidence>
<reference evidence="4 5" key="1">
    <citation type="journal article" date="2014" name="Int. J. Syst. Evol. Microbiol.">
        <title>Complete genome sequence of Corynebacterium casei LMG S-19264T (=DSM 44701T), isolated from a smear-ripened cheese.</title>
        <authorList>
            <consortium name="US DOE Joint Genome Institute (JGI-PGF)"/>
            <person name="Walter F."/>
            <person name="Albersmeier A."/>
            <person name="Kalinowski J."/>
            <person name="Ruckert C."/>
        </authorList>
    </citation>
    <scope>NUCLEOTIDE SEQUENCE [LARGE SCALE GENOMIC DNA]</scope>
    <source>
        <strain evidence="4 5">NBRC 112785</strain>
    </source>
</reference>
<evidence type="ECO:0000256" key="1">
    <source>
        <dbReference type="PIRNR" id="PIRNR012524"/>
    </source>
</evidence>
<dbReference type="Gene3D" id="1.10.10.10">
    <property type="entry name" value="Winged helix-like DNA-binding domain superfamily/Winged helix DNA-binding domain"/>
    <property type="match status" value="1"/>
</dbReference>
<protein>
    <submittedName>
        <fullName evidence="4">GntR family transcriptional regulator</fullName>
    </submittedName>
</protein>
<dbReference type="InterPro" id="IPR036388">
    <property type="entry name" value="WH-like_DNA-bd_sf"/>
</dbReference>
<evidence type="ECO:0000259" key="3">
    <source>
        <dbReference type="Pfam" id="PF17783"/>
    </source>
</evidence>
<dbReference type="AlphaFoldDB" id="A0AA37TTL9"/>
<comment type="caution">
    <text evidence="4">The sequence shown here is derived from an EMBL/GenBank/DDBJ whole genome shotgun (WGS) entry which is preliminary data.</text>
</comment>
<dbReference type="InterPro" id="IPR014464">
    <property type="entry name" value="CvfB_fam"/>
</dbReference>
<name>A0AA37TTL9_9GAMM</name>
<organism evidence="4 5">
    <name type="scientific">Paraferrimonas haliotis</name>
    <dbReference type="NCBI Taxonomy" id="2013866"/>
    <lineage>
        <taxon>Bacteria</taxon>
        <taxon>Pseudomonadati</taxon>
        <taxon>Pseudomonadota</taxon>
        <taxon>Gammaproteobacteria</taxon>
        <taxon>Alteromonadales</taxon>
        <taxon>Ferrimonadaceae</taxon>
        <taxon>Paraferrimonas</taxon>
    </lineage>
</organism>
<feature type="domain" description="Conserved virulence factor B first S1" evidence="2">
    <location>
        <begin position="70"/>
        <end position="123"/>
    </location>
</feature>
<sequence length="277" mass="30749">MAMLGKYSLLPIVEETPQGLYLDGGELGDVLLPNRYAPSNAAIGDKLQVFIYLDSEDRPIATTEKPLACVGDFVSLKVVDVNKAGAFLNWGLAKDLLLPFSEQLRPMEPGQRVLVHLYQDKASSRICASAKLNKFLDKTPPPYKVGEKVDLIIGTKTDLGVKAIINGEHWGVIFHSEVYQKLHPGLKVTGYIQKVRHDDKINITLTEPGYQKIDGIAKKVLETLTNNDGFMAITDKSDPELIKRVFGVSKKSFKQAIGNLYRQKLIRIETDGITLNK</sequence>
<dbReference type="Pfam" id="PF17783">
    <property type="entry name" value="WHD_CvfB"/>
    <property type="match status" value="1"/>
</dbReference>
<dbReference type="Gene3D" id="2.40.50.140">
    <property type="entry name" value="Nucleic acid-binding proteins"/>
    <property type="match status" value="1"/>
</dbReference>
<dbReference type="Proteomes" id="UP001157439">
    <property type="component" value="Unassembled WGS sequence"/>
</dbReference>
<dbReference type="InterPro" id="IPR012340">
    <property type="entry name" value="NA-bd_OB-fold"/>
</dbReference>